<evidence type="ECO:0000256" key="3">
    <source>
        <dbReference type="ARBA" id="ARBA00023027"/>
    </source>
</evidence>
<organism evidence="4 5">
    <name type="scientific">Polynucleobacter kasalickyi</name>
    <dbReference type="NCBI Taxonomy" id="1938817"/>
    <lineage>
        <taxon>Bacteria</taxon>
        <taxon>Pseudomonadati</taxon>
        <taxon>Pseudomonadota</taxon>
        <taxon>Betaproteobacteria</taxon>
        <taxon>Burkholderiales</taxon>
        <taxon>Burkholderiaceae</taxon>
        <taxon>Polynucleobacter</taxon>
    </lineage>
</organism>
<keyword evidence="5" id="KW-1185">Reference proteome</keyword>
<proteinExistence type="inferred from homology"/>
<dbReference type="EMBL" id="FWXJ01000009">
    <property type="protein sequence ID" value="SMC61459.1"/>
    <property type="molecule type" value="Genomic_DNA"/>
</dbReference>
<dbReference type="InterPro" id="IPR036291">
    <property type="entry name" value="NAD(P)-bd_dom_sf"/>
</dbReference>
<sequence>MDLQLKGKKVLVTGGSKGIGLAVAAAYAAEGALPILVSRDAANLAKGKALIESTYNVACQTVELDLGAPQSAEALFAKVGNVDILINNAGAIPGGTLADIQEDRWRQAWELKLFGYINLTRVYLAAMEKQGSGIIGNIIGMAGAAPRAEYICGVTANAALMAFTQGVGATSHKHGVRVFGINPSPTRSDRMEVMMKNNAKNKLGDESRWTELTSKLPFGRMTEPDEIANLTVFCSSPLCGYLSGSVINVDGGQMFAPV</sequence>
<keyword evidence="2" id="KW-0560">Oxidoreductase</keyword>
<dbReference type="OrthoDB" id="9803333at2"/>
<dbReference type="Proteomes" id="UP000192708">
    <property type="component" value="Unassembled WGS sequence"/>
</dbReference>
<dbReference type="SUPFAM" id="SSF51735">
    <property type="entry name" value="NAD(P)-binding Rossmann-fold domains"/>
    <property type="match status" value="1"/>
</dbReference>
<dbReference type="Pfam" id="PF00106">
    <property type="entry name" value="adh_short"/>
    <property type="match status" value="1"/>
</dbReference>
<evidence type="ECO:0000313" key="4">
    <source>
        <dbReference type="EMBL" id="SMC61459.1"/>
    </source>
</evidence>
<dbReference type="NCBIfam" id="NF004779">
    <property type="entry name" value="PRK06125.1"/>
    <property type="match status" value="1"/>
</dbReference>
<dbReference type="PANTHER" id="PTHR43477:SF4">
    <property type="entry name" value="DEHYDROGENASE_REDUCTASE SDR FAMILY MEMBER 6"/>
    <property type="match status" value="1"/>
</dbReference>
<name>A0A1W2AL44_9BURK</name>
<dbReference type="RefSeq" id="WP_084283844.1">
    <property type="nucleotide sequence ID" value="NZ_FWXJ01000009.1"/>
</dbReference>
<reference evidence="4 5" key="1">
    <citation type="submission" date="2017-04" db="EMBL/GenBank/DDBJ databases">
        <authorList>
            <person name="Afonso C.L."/>
            <person name="Miller P.J."/>
            <person name="Scott M.A."/>
            <person name="Spackman E."/>
            <person name="Goraichik I."/>
            <person name="Dimitrov K.M."/>
            <person name="Suarez D.L."/>
            <person name="Swayne D.E."/>
        </authorList>
    </citation>
    <scope>NUCLEOTIDE SEQUENCE [LARGE SCALE GENOMIC DNA]</scope>
    <source>
        <strain evidence="4 5">VK13</strain>
    </source>
</reference>
<dbReference type="PRINTS" id="PR00081">
    <property type="entry name" value="GDHRDH"/>
</dbReference>
<dbReference type="GO" id="GO:0016491">
    <property type="term" value="F:oxidoreductase activity"/>
    <property type="evidence" value="ECO:0007669"/>
    <property type="project" value="UniProtKB-KW"/>
</dbReference>
<keyword evidence="3" id="KW-0520">NAD</keyword>
<dbReference type="InterPro" id="IPR051122">
    <property type="entry name" value="SDR_DHRS6-like"/>
</dbReference>
<dbReference type="InterPro" id="IPR002347">
    <property type="entry name" value="SDR_fam"/>
</dbReference>
<gene>
    <name evidence="4" type="ORF">SAMN06296008_10952</name>
</gene>
<protein>
    <submittedName>
        <fullName evidence="4">NAD(P)-dependent dehydrogenase, short-chain alcohol dehydrogenase family</fullName>
    </submittedName>
</protein>
<evidence type="ECO:0000256" key="1">
    <source>
        <dbReference type="ARBA" id="ARBA00006484"/>
    </source>
</evidence>
<dbReference type="STRING" id="1938817.SAMN06296008_10952"/>
<comment type="similarity">
    <text evidence="1">Belongs to the short-chain dehydrogenases/reductases (SDR) family.</text>
</comment>
<dbReference type="AlphaFoldDB" id="A0A1W2AL44"/>
<evidence type="ECO:0000256" key="2">
    <source>
        <dbReference type="ARBA" id="ARBA00023002"/>
    </source>
</evidence>
<accession>A0A1W2AL44</accession>
<evidence type="ECO:0000313" key="5">
    <source>
        <dbReference type="Proteomes" id="UP000192708"/>
    </source>
</evidence>
<dbReference type="Gene3D" id="3.40.50.720">
    <property type="entry name" value="NAD(P)-binding Rossmann-like Domain"/>
    <property type="match status" value="1"/>
</dbReference>
<dbReference type="PANTHER" id="PTHR43477">
    <property type="entry name" value="DIHYDROANTICAPSIN 7-DEHYDROGENASE"/>
    <property type="match status" value="1"/>
</dbReference>